<dbReference type="AlphaFoldDB" id="A0AA37BSD4"/>
<evidence type="ECO:0000313" key="5">
    <source>
        <dbReference type="Proteomes" id="UP000632195"/>
    </source>
</evidence>
<dbReference type="GO" id="GO:0097367">
    <property type="term" value="F:carbohydrate derivative binding"/>
    <property type="evidence" value="ECO:0007669"/>
    <property type="project" value="InterPro"/>
</dbReference>
<dbReference type="GO" id="GO:0004347">
    <property type="term" value="F:glucose-6-phosphate isomerase activity"/>
    <property type="evidence" value="ECO:0007669"/>
    <property type="project" value="InterPro"/>
</dbReference>
<dbReference type="GO" id="GO:0005975">
    <property type="term" value="P:carbohydrate metabolic process"/>
    <property type="evidence" value="ECO:0007669"/>
    <property type="project" value="InterPro"/>
</dbReference>
<dbReference type="InterPro" id="IPR046348">
    <property type="entry name" value="SIS_dom_sf"/>
</dbReference>
<dbReference type="PROSITE" id="PS51464">
    <property type="entry name" value="SIS"/>
    <property type="match status" value="1"/>
</dbReference>
<sequence length="304" mass="34313">MDYTDEVMSLPAQVLSSAPFELERGYRHIVFSGMGGSGVVGRIASEFLSVPVVLVDDYSLPEYVGKEDLLISISYSGNTEETISVTQMALERGMDVVAITSGGRLSSMVRKVVKVPGGLQPRAALGYMLTPVLETFIGREFRKERVVEAMRSVEGRQEEIGGLAKEIVSGRLIPVIYGFSPFRAVAYRWKTQFNENAKIMAYSNYFPELNHNDTVPLKGTYRKEEFKFLVFWPPEDPRIGKRIEVTEQVTGSRFQRIEAISVDRVSRLFELIYYGDLLSLRVAHERKVDPRDVSVIEELKGRLL</sequence>
<dbReference type="Pfam" id="PF10432">
    <property type="entry name" value="bact-PGI_C"/>
    <property type="match status" value="1"/>
</dbReference>
<dbReference type="SUPFAM" id="SSF53697">
    <property type="entry name" value="SIS domain"/>
    <property type="match status" value="1"/>
</dbReference>
<keyword evidence="2 4" id="KW-0413">Isomerase</keyword>
<gene>
    <name evidence="4" type="ORF">GCM10007108_15340</name>
</gene>
<reference evidence="4" key="2">
    <citation type="submission" date="2022-09" db="EMBL/GenBank/DDBJ databases">
        <authorList>
            <person name="Sun Q."/>
            <person name="Ohkuma M."/>
        </authorList>
    </citation>
    <scope>NUCLEOTIDE SEQUENCE</scope>
    <source>
        <strain evidence="4">JCM 13583</strain>
    </source>
</reference>
<dbReference type="NCBIfam" id="NF006423">
    <property type="entry name" value="PRK08674.1-2"/>
    <property type="match status" value="1"/>
</dbReference>
<organism evidence="4 5">
    <name type="scientific">Thermogymnomonas acidicola</name>
    <dbReference type="NCBI Taxonomy" id="399579"/>
    <lineage>
        <taxon>Archaea</taxon>
        <taxon>Methanobacteriati</taxon>
        <taxon>Thermoplasmatota</taxon>
        <taxon>Thermoplasmata</taxon>
        <taxon>Thermoplasmatales</taxon>
        <taxon>Thermogymnomonas</taxon>
    </lineage>
</organism>
<evidence type="ECO:0000256" key="1">
    <source>
        <dbReference type="ARBA" id="ARBA00010523"/>
    </source>
</evidence>
<feature type="domain" description="SIS" evidence="3">
    <location>
        <begin position="18"/>
        <end position="141"/>
    </location>
</feature>
<dbReference type="Pfam" id="PF01380">
    <property type="entry name" value="SIS"/>
    <property type="match status" value="1"/>
</dbReference>
<name>A0AA37BSD4_9ARCH</name>
<evidence type="ECO:0000256" key="2">
    <source>
        <dbReference type="ARBA" id="ARBA00023235"/>
    </source>
</evidence>
<evidence type="ECO:0000259" key="3">
    <source>
        <dbReference type="PROSITE" id="PS51464"/>
    </source>
</evidence>
<evidence type="ECO:0000313" key="4">
    <source>
        <dbReference type="EMBL" id="GGM78097.1"/>
    </source>
</evidence>
<dbReference type="CDD" id="cd05637">
    <property type="entry name" value="SIS_PGI_PMI_2"/>
    <property type="match status" value="1"/>
</dbReference>
<accession>A0AA37BSD4</accession>
<comment type="similarity">
    <text evidence="1">Belongs to the PGI/PMI family.</text>
</comment>
<dbReference type="Proteomes" id="UP000632195">
    <property type="component" value="Unassembled WGS sequence"/>
</dbReference>
<dbReference type="GO" id="GO:1901135">
    <property type="term" value="P:carbohydrate derivative metabolic process"/>
    <property type="evidence" value="ECO:0007669"/>
    <property type="project" value="InterPro"/>
</dbReference>
<dbReference type="RefSeq" id="WP_188681667.1">
    <property type="nucleotide sequence ID" value="NZ_BMNY01000003.1"/>
</dbReference>
<dbReference type="NCBIfam" id="TIGR02128">
    <property type="entry name" value="G6PI_arch"/>
    <property type="match status" value="1"/>
</dbReference>
<dbReference type="EMBL" id="BMNY01000003">
    <property type="protein sequence ID" value="GGM78097.1"/>
    <property type="molecule type" value="Genomic_DNA"/>
</dbReference>
<keyword evidence="5" id="KW-1185">Reference proteome</keyword>
<reference evidence="4" key="1">
    <citation type="journal article" date="2014" name="Int. J. Syst. Evol. Microbiol.">
        <title>Complete genome sequence of Corynebacterium casei LMG S-19264T (=DSM 44701T), isolated from a smear-ripened cheese.</title>
        <authorList>
            <consortium name="US DOE Joint Genome Institute (JGI-PGF)"/>
            <person name="Walter F."/>
            <person name="Albersmeier A."/>
            <person name="Kalinowski J."/>
            <person name="Ruckert C."/>
        </authorList>
    </citation>
    <scope>NUCLEOTIDE SEQUENCE</scope>
    <source>
        <strain evidence="4">JCM 13583</strain>
    </source>
</reference>
<protein>
    <submittedName>
        <fullName evidence="4">Bifunctional phosphoglucose/phosphomannose isomerase</fullName>
    </submittedName>
</protein>
<dbReference type="InterPro" id="IPR019490">
    <property type="entry name" value="Glu6P/Mann6P_isomerase_C"/>
</dbReference>
<comment type="caution">
    <text evidence="4">The sequence shown here is derived from an EMBL/GenBank/DDBJ whole genome shotgun (WGS) entry which is preliminary data.</text>
</comment>
<dbReference type="InterPro" id="IPR001347">
    <property type="entry name" value="SIS_dom"/>
</dbReference>
<dbReference type="GO" id="GO:0004476">
    <property type="term" value="F:mannose-6-phosphate isomerase activity"/>
    <property type="evidence" value="ECO:0007669"/>
    <property type="project" value="InterPro"/>
</dbReference>
<proteinExistence type="inferred from homology"/>
<dbReference type="Gene3D" id="3.40.50.10490">
    <property type="entry name" value="Glucose-6-phosphate isomerase like protein, domain 1"/>
    <property type="match status" value="2"/>
</dbReference>